<comment type="caution">
    <text evidence="1">The sequence shown here is derived from an EMBL/GenBank/DDBJ whole genome shotgun (WGS) entry which is preliminary data.</text>
</comment>
<evidence type="ECO:0000313" key="2">
    <source>
        <dbReference type="Proteomes" id="UP000053573"/>
    </source>
</evidence>
<name>A0A0H1B4Q9_9EURO</name>
<dbReference type="EMBL" id="LDEV01003135">
    <property type="protein sequence ID" value="KLJ06404.1"/>
    <property type="molecule type" value="Genomic_DNA"/>
</dbReference>
<proteinExistence type="predicted"/>
<protein>
    <submittedName>
        <fullName evidence="1">Uncharacterized protein</fullName>
    </submittedName>
</protein>
<sequence>MYALKAFACISTWLLDSGLVWNGKSYRSPMSWIYLLVSPMPVPSRAGWMISLLDSDFWFPLLKAFHPISDTWATGGPLRPAHQAQMSKLLPSSTIQSWSFFSPATAGTALFALGIGLCYPPVSTTDSSTVGCRTSPYSQRFTCPAPSRAR</sequence>
<organism evidence="1 2">
    <name type="scientific">Blastomyces silverae</name>
    <dbReference type="NCBI Taxonomy" id="2060906"/>
    <lineage>
        <taxon>Eukaryota</taxon>
        <taxon>Fungi</taxon>
        <taxon>Dikarya</taxon>
        <taxon>Ascomycota</taxon>
        <taxon>Pezizomycotina</taxon>
        <taxon>Eurotiomycetes</taxon>
        <taxon>Eurotiomycetidae</taxon>
        <taxon>Onygenales</taxon>
        <taxon>Ajellomycetaceae</taxon>
        <taxon>Blastomyces</taxon>
    </lineage>
</organism>
<evidence type="ECO:0000313" key="1">
    <source>
        <dbReference type="EMBL" id="KLJ06404.1"/>
    </source>
</evidence>
<dbReference type="AlphaFoldDB" id="A0A0H1B4Q9"/>
<accession>A0A0H1B4Q9</accession>
<reference evidence="2" key="1">
    <citation type="journal article" date="2015" name="PLoS Genet.">
        <title>The dynamic genome and transcriptome of the human fungal pathogen Blastomyces and close relative Emmonsia.</title>
        <authorList>
            <person name="Munoz J.F."/>
            <person name="Gauthier G.M."/>
            <person name="Desjardins C.A."/>
            <person name="Gallo J.E."/>
            <person name="Holder J."/>
            <person name="Sullivan T.D."/>
            <person name="Marty A.J."/>
            <person name="Carmen J.C."/>
            <person name="Chen Z."/>
            <person name="Ding L."/>
            <person name="Gujja S."/>
            <person name="Magrini V."/>
            <person name="Misas E."/>
            <person name="Mitreva M."/>
            <person name="Priest M."/>
            <person name="Saif S."/>
            <person name="Whiston E.A."/>
            <person name="Young S."/>
            <person name="Zeng Q."/>
            <person name="Goldman W.E."/>
            <person name="Mardis E.R."/>
            <person name="Taylor J.W."/>
            <person name="McEwen J.G."/>
            <person name="Clay O.K."/>
            <person name="Klein B.S."/>
            <person name="Cuomo C.A."/>
        </authorList>
    </citation>
    <scope>NUCLEOTIDE SEQUENCE [LARGE SCALE GENOMIC DNA]</scope>
    <source>
        <strain evidence="2">UAMH 139</strain>
    </source>
</reference>
<gene>
    <name evidence="1" type="ORF">EMPG_10192</name>
</gene>
<keyword evidence="2" id="KW-1185">Reference proteome</keyword>
<dbReference type="Proteomes" id="UP000053573">
    <property type="component" value="Unassembled WGS sequence"/>
</dbReference>